<feature type="active site" description="Proton acceptor" evidence="4">
    <location>
        <position position="133"/>
    </location>
</feature>
<evidence type="ECO:0000256" key="4">
    <source>
        <dbReference type="PROSITE-ProRule" id="PRU00236"/>
    </source>
</evidence>
<dbReference type="PROSITE" id="PS50305">
    <property type="entry name" value="SIRTUIN"/>
    <property type="match status" value="1"/>
</dbReference>
<keyword evidence="3" id="KW-0520">NAD</keyword>
<dbReference type="InterPro" id="IPR050134">
    <property type="entry name" value="NAD-dep_sirtuin_deacylases"/>
</dbReference>
<evidence type="ECO:0000256" key="3">
    <source>
        <dbReference type="ARBA" id="ARBA00023027"/>
    </source>
</evidence>
<dbReference type="PANTHER" id="PTHR11085:SF10">
    <property type="entry name" value="NAD-DEPENDENT PROTEIN DEACYLASE SIRTUIN-5, MITOCHONDRIAL-RELATED"/>
    <property type="match status" value="1"/>
</dbReference>
<name>A0ABR0KD84_9EURO</name>
<evidence type="ECO:0000313" key="7">
    <source>
        <dbReference type="Proteomes" id="UP001345013"/>
    </source>
</evidence>
<dbReference type="InterPro" id="IPR027546">
    <property type="entry name" value="Sirtuin_class_III"/>
</dbReference>
<gene>
    <name evidence="6" type="ORF">LTR24_004001</name>
</gene>
<comment type="caution">
    <text evidence="6">The sequence shown here is derived from an EMBL/GenBank/DDBJ whole genome shotgun (WGS) entry which is preliminary data.</text>
</comment>
<comment type="similarity">
    <text evidence="1">Belongs to the sirtuin family. Class I subfamily.</text>
</comment>
<keyword evidence="4" id="KW-0862">Zinc</keyword>
<evidence type="ECO:0000256" key="2">
    <source>
        <dbReference type="ARBA" id="ARBA00022679"/>
    </source>
</evidence>
<keyword evidence="4" id="KW-0479">Metal-binding</keyword>
<dbReference type="InterPro" id="IPR003000">
    <property type="entry name" value="Sirtuin"/>
</dbReference>
<sequence>MKESASASDPDAKSAMLEDFHSHLLKSRRIVALLGAGLSASSGLPTFRGAGGLWRTHDATSIATPQAFAADPAFVWQFYSYRRHMALNAKPNAAHYALAQLAKSTTKFLALSQNVDGLSQRAHHPPSKLKLLHGNLFDLKCSDAKCGYREPNNTTDPVVPILAIPQSGQDPTATATATEPNTNPLIRGLDISNPNHTLPSIPTASLPHCPQCRKSLLRPGVVWFGESLPTDVLADVDAFFSADEPIDLMLVVGTSSAVYPAAGYTQVARNKGARVAVVNPDPGSGRALDGKRDWFFCGDAAEILPEMLRPLVGDVRGVIDEKGDAD</sequence>
<feature type="binding site" evidence="4">
    <location>
        <position position="212"/>
    </location>
    <ligand>
        <name>Zn(2+)</name>
        <dbReference type="ChEBI" id="CHEBI:29105"/>
    </ligand>
</feature>
<dbReference type="PANTHER" id="PTHR11085">
    <property type="entry name" value="NAD-DEPENDENT PROTEIN DEACYLASE SIRTUIN-5, MITOCHONDRIAL-RELATED"/>
    <property type="match status" value="1"/>
</dbReference>
<accession>A0ABR0KD84</accession>
<dbReference type="Gene3D" id="3.30.1600.10">
    <property type="entry name" value="SIR2/SIRT2 'Small Domain"/>
    <property type="match status" value="1"/>
</dbReference>
<dbReference type="Pfam" id="PF02146">
    <property type="entry name" value="SIR2"/>
    <property type="match status" value="1"/>
</dbReference>
<protein>
    <recommendedName>
        <fullName evidence="5">Deacetylase sirtuin-type domain-containing protein</fullName>
    </recommendedName>
</protein>
<dbReference type="SUPFAM" id="SSF52467">
    <property type="entry name" value="DHS-like NAD/FAD-binding domain"/>
    <property type="match status" value="1"/>
</dbReference>
<keyword evidence="7" id="KW-1185">Reference proteome</keyword>
<evidence type="ECO:0000313" key="6">
    <source>
        <dbReference type="EMBL" id="KAK5093806.1"/>
    </source>
</evidence>
<feature type="binding site" evidence="4">
    <location>
        <position position="209"/>
    </location>
    <ligand>
        <name>Zn(2+)</name>
        <dbReference type="ChEBI" id="CHEBI:29105"/>
    </ligand>
</feature>
<organism evidence="6 7">
    <name type="scientific">Lithohypha guttulata</name>
    <dbReference type="NCBI Taxonomy" id="1690604"/>
    <lineage>
        <taxon>Eukaryota</taxon>
        <taxon>Fungi</taxon>
        <taxon>Dikarya</taxon>
        <taxon>Ascomycota</taxon>
        <taxon>Pezizomycotina</taxon>
        <taxon>Eurotiomycetes</taxon>
        <taxon>Chaetothyriomycetidae</taxon>
        <taxon>Chaetothyriales</taxon>
        <taxon>Trichomeriaceae</taxon>
        <taxon>Lithohypha</taxon>
    </lineage>
</organism>
<dbReference type="InterPro" id="IPR026591">
    <property type="entry name" value="Sirtuin_cat_small_dom_sf"/>
</dbReference>
<evidence type="ECO:0000256" key="1">
    <source>
        <dbReference type="ARBA" id="ARBA00006924"/>
    </source>
</evidence>
<dbReference type="Gene3D" id="3.40.50.1220">
    <property type="entry name" value="TPP-binding domain"/>
    <property type="match status" value="1"/>
</dbReference>
<keyword evidence="2" id="KW-0808">Transferase</keyword>
<dbReference type="InterPro" id="IPR029035">
    <property type="entry name" value="DHS-like_NAD/FAD-binding_dom"/>
</dbReference>
<dbReference type="Proteomes" id="UP001345013">
    <property type="component" value="Unassembled WGS sequence"/>
</dbReference>
<dbReference type="EMBL" id="JAVRRG010000039">
    <property type="protein sequence ID" value="KAK5093806.1"/>
    <property type="molecule type" value="Genomic_DNA"/>
</dbReference>
<proteinExistence type="inferred from homology"/>
<feature type="binding site" evidence="4">
    <location>
        <position position="141"/>
    </location>
    <ligand>
        <name>Zn(2+)</name>
        <dbReference type="ChEBI" id="CHEBI:29105"/>
    </ligand>
</feature>
<dbReference type="CDD" id="cd01412">
    <property type="entry name" value="SIRT5_Af1_CobB"/>
    <property type="match status" value="1"/>
</dbReference>
<reference evidence="6 7" key="1">
    <citation type="submission" date="2023-08" db="EMBL/GenBank/DDBJ databases">
        <title>Black Yeasts Isolated from many extreme environments.</title>
        <authorList>
            <person name="Coleine C."/>
            <person name="Stajich J.E."/>
            <person name="Selbmann L."/>
        </authorList>
    </citation>
    <scope>NUCLEOTIDE SEQUENCE [LARGE SCALE GENOMIC DNA]</scope>
    <source>
        <strain evidence="6 7">CCFEE 5885</strain>
    </source>
</reference>
<dbReference type="InterPro" id="IPR026590">
    <property type="entry name" value="Ssirtuin_cat_dom"/>
</dbReference>
<feature type="domain" description="Deacetylase sirtuin-type" evidence="5">
    <location>
        <begin position="10"/>
        <end position="314"/>
    </location>
</feature>
<evidence type="ECO:0000259" key="5">
    <source>
        <dbReference type="PROSITE" id="PS50305"/>
    </source>
</evidence>
<feature type="binding site" evidence="4">
    <location>
        <position position="146"/>
    </location>
    <ligand>
        <name>Zn(2+)</name>
        <dbReference type="ChEBI" id="CHEBI:29105"/>
    </ligand>
</feature>